<keyword evidence="5" id="KW-1185">Reference proteome</keyword>
<sequence length="639" mass="71918">MFESISNFVENRLRSAAQLFVPSWVILNLDIIISVVGIFITYLLRFNFSIPVAIVDTLTVSIVIYLVVRVGAFLSLGTYRMYIRYTSIKDLIRVVFTIFLGNVFFTILNFGYYKLSGILMVPLSIIIIDFFITSYLLIAFRIFAKYTIHGVTQGGNRASINVLVYGREHFSVSVKRALESDQDLPYKVIGFMDHNTKALHKTIEGLSIFPLEELDRVISDYDVRQLIFADAKIPAEQKNIVVQMCLNRGVKVKSLKNFTELTEGSATVLKVDEIRIEDLLEREPILLDANKISSSLKGKNILVTGAAGSIGSEIVRQVFSYYPGKLILLDQAETPLYFVELEMLGKFPDRKDQIEVVIGDIADPLRMRKIFEAFKIDVIFHAAAYKHVPLMENNPREAIKNNVFGTKNLADLAVEFGVEKFVMISTDKAVNPTNVMGATKRMAEIYTQSFGGFARTQFITTRFGNVLGSNGSVIPLFKKQIDQGGPLTVTHPEVTRFFMTIPEACQLVLEASVMGHGGEIFIFDMGKSVKIVDLAKNMIRLSGHKVGTDMQIVFTGLRPGEKLYEELLNTGENTLPTYHPKIMTASIVKMPHDLIQQYMDEISTGLDEDLDNFWLVTKMKVVVPEYVSQNSIYSTLDKK</sequence>
<keyword evidence="2" id="KW-0812">Transmembrane</keyword>
<evidence type="ECO:0000256" key="1">
    <source>
        <dbReference type="ARBA" id="ARBA00007430"/>
    </source>
</evidence>
<reference evidence="4 5" key="1">
    <citation type="submission" date="2016-09" db="EMBL/GenBank/DDBJ databases">
        <authorList>
            <person name="Capua I."/>
            <person name="De Benedictis P."/>
            <person name="Joannis T."/>
            <person name="Lombin L.H."/>
            <person name="Cattoli G."/>
        </authorList>
    </citation>
    <scope>NUCLEOTIDE SEQUENCE [LARGE SCALE GENOMIC DNA]</scope>
    <source>
        <strain evidence="4 5">A7P-90m</strain>
    </source>
</reference>
<dbReference type="CDD" id="cd05237">
    <property type="entry name" value="UDP_invert_4-6DH_SDR_e"/>
    <property type="match status" value="1"/>
</dbReference>
<feature type="transmembrane region" description="Helical" evidence="2">
    <location>
        <begin position="91"/>
        <end position="112"/>
    </location>
</feature>
<name>A0A1G6GMM6_9BACT</name>
<dbReference type="InterPro" id="IPR036291">
    <property type="entry name" value="NAD(P)-bd_dom_sf"/>
</dbReference>
<proteinExistence type="inferred from homology"/>
<dbReference type="Pfam" id="PF13727">
    <property type="entry name" value="CoA_binding_3"/>
    <property type="match status" value="1"/>
</dbReference>
<dbReference type="EMBL" id="FMYP01000002">
    <property type="protein sequence ID" value="SDB82975.1"/>
    <property type="molecule type" value="Genomic_DNA"/>
</dbReference>
<dbReference type="Pfam" id="PF02719">
    <property type="entry name" value="Polysacc_synt_2"/>
    <property type="match status" value="1"/>
</dbReference>
<comment type="similarity">
    <text evidence="1">Belongs to the polysaccharide synthase family.</text>
</comment>
<dbReference type="InterPro" id="IPR003869">
    <property type="entry name" value="Polysac_CapD-like"/>
</dbReference>
<feature type="transmembrane region" description="Helical" evidence="2">
    <location>
        <begin position="21"/>
        <end position="44"/>
    </location>
</feature>
<dbReference type="PANTHER" id="PTHR43318:SF1">
    <property type="entry name" value="POLYSACCHARIDE BIOSYNTHESIS PROTEIN EPSC-RELATED"/>
    <property type="match status" value="1"/>
</dbReference>
<accession>A0A1G6GMM6</accession>
<dbReference type="STRING" id="1640674.SAMN05216323_100245"/>
<evidence type="ECO:0000313" key="4">
    <source>
        <dbReference type="EMBL" id="SDB82975.1"/>
    </source>
</evidence>
<feature type="transmembrane region" description="Helical" evidence="2">
    <location>
        <begin position="50"/>
        <end position="79"/>
    </location>
</feature>
<evidence type="ECO:0000256" key="2">
    <source>
        <dbReference type="SAM" id="Phobius"/>
    </source>
</evidence>
<keyword evidence="2" id="KW-1133">Transmembrane helix</keyword>
<feature type="transmembrane region" description="Helical" evidence="2">
    <location>
        <begin position="118"/>
        <end position="138"/>
    </location>
</feature>
<dbReference type="PANTHER" id="PTHR43318">
    <property type="entry name" value="UDP-N-ACETYLGLUCOSAMINE 4,6-DEHYDRATASE"/>
    <property type="match status" value="1"/>
</dbReference>
<dbReference type="InterPro" id="IPR051203">
    <property type="entry name" value="Polysaccharide_Synthase-Rel"/>
</dbReference>
<keyword evidence="2" id="KW-0472">Membrane</keyword>
<organism evidence="4 5">
    <name type="scientific">Williamwhitmania taraxaci</name>
    <dbReference type="NCBI Taxonomy" id="1640674"/>
    <lineage>
        <taxon>Bacteria</taxon>
        <taxon>Pseudomonadati</taxon>
        <taxon>Bacteroidota</taxon>
        <taxon>Bacteroidia</taxon>
        <taxon>Bacteroidales</taxon>
        <taxon>Williamwhitmaniaceae</taxon>
        <taxon>Williamwhitmania</taxon>
    </lineage>
</organism>
<evidence type="ECO:0000313" key="5">
    <source>
        <dbReference type="Proteomes" id="UP000199452"/>
    </source>
</evidence>
<dbReference type="Gene3D" id="3.40.50.720">
    <property type="entry name" value="NAD(P)-binding Rossmann-like Domain"/>
    <property type="match status" value="2"/>
</dbReference>
<evidence type="ECO:0000259" key="3">
    <source>
        <dbReference type="Pfam" id="PF02719"/>
    </source>
</evidence>
<gene>
    <name evidence="4" type="ORF">SAMN05216323_100245</name>
</gene>
<dbReference type="OrthoDB" id="9803111at2"/>
<dbReference type="AlphaFoldDB" id="A0A1G6GMM6"/>
<dbReference type="RefSeq" id="WP_092434364.1">
    <property type="nucleotide sequence ID" value="NZ_FMYP01000002.1"/>
</dbReference>
<feature type="domain" description="Polysaccharide biosynthesis protein CapD-like" evidence="3">
    <location>
        <begin position="301"/>
        <end position="585"/>
    </location>
</feature>
<dbReference type="SUPFAM" id="SSF51735">
    <property type="entry name" value="NAD(P)-binding Rossmann-fold domains"/>
    <property type="match status" value="2"/>
</dbReference>
<dbReference type="Proteomes" id="UP000199452">
    <property type="component" value="Unassembled WGS sequence"/>
</dbReference>
<protein>
    <submittedName>
        <fullName evidence="4">NDP-sugar epimerase, includes UDP-GlcNAc-inverting 4,6-dehydratase FlaA1 and capsular polysaccharide biosynthesis protein EpsC</fullName>
    </submittedName>
</protein>